<dbReference type="EMBL" id="REGN01002186">
    <property type="protein sequence ID" value="RNA29622.1"/>
    <property type="molecule type" value="Genomic_DNA"/>
</dbReference>
<evidence type="ECO:0000313" key="1">
    <source>
        <dbReference type="EMBL" id="RNA29622.1"/>
    </source>
</evidence>
<gene>
    <name evidence="1" type="ORF">BpHYR1_000682</name>
</gene>
<evidence type="ECO:0000313" key="2">
    <source>
        <dbReference type="Proteomes" id="UP000276133"/>
    </source>
</evidence>
<organism evidence="1 2">
    <name type="scientific">Brachionus plicatilis</name>
    <name type="common">Marine rotifer</name>
    <name type="synonym">Brachionus muelleri</name>
    <dbReference type="NCBI Taxonomy" id="10195"/>
    <lineage>
        <taxon>Eukaryota</taxon>
        <taxon>Metazoa</taxon>
        <taxon>Spiralia</taxon>
        <taxon>Gnathifera</taxon>
        <taxon>Rotifera</taxon>
        <taxon>Eurotatoria</taxon>
        <taxon>Monogononta</taxon>
        <taxon>Pseudotrocha</taxon>
        <taxon>Ploima</taxon>
        <taxon>Brachionidae</taxon>
        <taxon>Brachionus</taxon>
    </lineage>
</organism>
<name>A0A3M7S1K1_BRAPC</name>
<comment type="caution">
    <text evidence="1">The sequence shown here is derived from an EMBL/GenBank/DDBJ whole genome shotgun (WGS) entry which is preliminary data.</text>
</comment>
<keyword evidence="2" id="KW-1185">Reference proteome</keyword>
<protein>
    <submittedName>
        <fullName evidence="1">Uncharacterized protein</fullName>
    </submittedName>
</protein>
<sequence length="91" mass="10769">MIFSKTISNNFLLLNESEMSIGKSITIMNEKYHAIKVAMRMNLFCCRKLAYRCNRMNTIMNKLVTSKRRVLNRIIDCDTFKKHISKSTIFR</sequence>
<proteinExistence type="predicted"/>
<dbReference type="Proteomes" id="UP000276133">
    <property type="component" value="Unassembled WGS sequence"/>
</dbReference>
<accession>A0A3M7S1K1</accession>
<reference evidence="1 2" key="1">
    <citation type="journal article" date="2018" name="Sci. Rep.">
        <title>Genomic signatures of local adaptation to the degree of environmental predictability in rotifers.</title>
        <authorList>
            <person name="Franch-Gras L."/>
            <person name="Hahn C."/>
            <person name="Garcia-Roger E.M."/>
            <person name="Carmona M.J."/>
            <person name="Serra M."/>
            <person name="Gomez A."/>
        </authorList>
    </citation>
    <scope>NUCLEOTIDE SEQUENCE [LARGE SCALE GENOMIC DNA]</scope>
    <source>
        <strain evidence="1">HYR1</strain>
    </source>
</reference>
<dbReference type="AlphaFoldDB" id="A0A3M7S1K1"/>